<evidence type="ECO:0000256" key="2">
    <source>
        <dbReference type="SAM" id="MobiDB-lite"/>
    </source>
</evidence>
<comment type="similarity">
    <text evidence="1">Belongs to the HEATR5 family.</text>
</comment>
<protein>
    <recommendedName>
        <fullName evidence="5">Protein SWEETIE</fullName>
    </recommendedName>
</protein>
<dbReference type="Pfam" id="PF20210">
    <property type="entry name" value="Laa1_Sip1_HTR5"/>
    <property type="match status" value="1"/>
</dbReference>
<dbReference type="EMBL" id="JAUESC010000383">
    <property type="protein sequence ID" value="KAK0583914.1"/>
    <property type="molecule type" value="Genomic_DNA"/>
</dbReference>
<dbReference type="InterPro" id="IPR044218">
    <property type="entry name" value="SWEETIE"/>
</dbReference>
<evidence type="ECO:0000256" key="1">
    <source>
        <dbReference type="ARBA" id="ARBA00008304"/>
    </source>
</evidence>
<dbReference type="Proteomes" id="UP001168877">
    <property type="component" value="Unassembled WGS sequence"/>
</dbReference>
<feature type="compositionally biased region" description="Low complexity" evidence="2">
    <location>
        <begin position="2185"/>
        <end position="2194"/>
    </location>
</feature>
<name>A0AA39VFJ0_ACESA</name>
<feature type="compositionally biased region" description="Polar residues" evidence="2">
    <location>
        <begin position="2029"/>
        <end position="2043"/>
    </location>
</feature>
<dbReference type="InterPro" id="IPR011989">
    <property type="entry name" value="ARM-like"/>
</dbReference>
<gene>
    <name evidence="3" type="ORF">LWI29_004997</name>
</gene>
<dbReference type="InterPro" id="IPR046837">
    <property type="entry name" value="Laa1/Sip1/HEATR5-like_HEAT"/>
</dbReference>
<accession>A0AA39VFJ0</accession>
<dbReference type="SUPFAM" id="SSF48371">
    <property type="entry name" value="ARM repeat"/>
    <property type="match status" value="2"/>
</dbReference>
<sequence>MARNYVRENVPLSRFGVLVAQLESIVASSSQQSPDPLLCFDLLSDLISSIDEEPKESILLWQRKCEDALYSLLILGARRPVRHLASVAMARIIYKGDSISIYSRVSSLQGFLSDGKRSEPQKVAGAAQCLGELYLHFGRRVTSGLLETTIIATKLMKFHEEFVRQEALLLLQNALEGSGLCHIGGPGLGVGELDSLSSHCVKALEDPISSVRDAFAEALGLLLALGMNPQAQVQPRGKGPSPPARKLEGGFQRHLALPFTKVNGYRSKDVRIGLTLSWVYFLQATCLKYMHPDSELQDYALQVIEMLRFDNPVDAHALACVLYILRVGVTDQMTEPTQRSFLVFLGKQFQSPDVSASMKIASLRILSYTLKTLGEVPSEFKEVFDNTMVAAVSHSSQLVRVEAALTLRALAEIDPTCVGGLISYGVTILNALRDNVSFEKGSNLKVELDLLHGQATVLAALVSISPRLPLGYPARLPKLVLEVSKKMLTESSKNAMVATVEKEAGWLLLSSLLASMPKEELEDQVFDILSLWATLFSGNAEHVIKQNGDLVSGVCVLSAAVDALTSFVRCFISPSAGNNGVLLQPVMVYLSRALSYISLVAAKEIPNIKPAINIFLIRTLTAYQSLPDPMAYKSDHPQLIQLCTIPYRDASGCEESSCLRLLLDKRDAWVGPWIPGRDWFEDELRAFQGGKDGLMPCVWENDVFSFPQPETINKTLMNQMLLCFGIMFASQDSSGMLLLLGMIEQCLKSGKKQSWHAASVTNICVGLLAGLKALVTVRPQPLGPEIIHLAQAIFQSILAEGDICASQRRASSEGLGLLARLGNDISTARMTRGLLGDLTGVTDSNYAGSIALALGCIHRSAGGMALSSLVPSTVNSISLLAKTSIPGLQIWSLHGLLLTIEAAGLSFVSHVQATLALAMDILLSEENGRVDLQQGVGRLINAIVAVLGPELAPGSIFFSRCKSVVAEISSWQETATLLECVRFTQQLVLFAPQAVSVHSHVQTLLSTLSSRQPTLRHLAVTTLRHLIEKDPVSVIEERIEDNLFHMLNEETDSEIGNLVRSTIMRLLYASCPSCPSHWMLICRNMVLSTSSRGNAESNNSDSDHLNGAESDTNFGDDGENMVSSAKGMPVQGYAFEASSVKPNRDKHLRYRTKVFAAECLSHLPTAVGSNPAHFELSLARKRPANGQALCDWLVIHIQELISLAYQISTIQFESMRPLGVGLLCTIVDKFEMVSDPELPGHLLLEQFQAQLVSAVRTALDASSGPILLEAGLQLATKIMTSGIISGDQAAVKRIFSLISRPLNDFKDLYYPSFAEWVSCKIKVRLLAAHASLKCYTYAFLRRHHDGIPDEFVALLPLFSKSSSILGRYWIQVLKDYSYIFLGLNLNRNWNPFLDGIQSPLVSSKLLACLEEAWPVILQAAALDAVPMNSDGKGYSRIAAENNSKSSLISGYSMVELDREEYQFLWGFSTLVLFQGLQVTPGKQMITLGSAKVKFGVDSPIKVMNPIGLKLYEIVLPVFQFLSTQNFFAAEFLSLNICLELLQIFTYSMCLDNSWNSLAISVLSQIVQNCLEDFFETENFAYLGTELCLAYLFKLFQSTDLNLPDHPDKEDLLSPLFITAKKLMEFFKPKMQKQFTSVTLAFLLIGFKCLRQASTEFFLSKVIDFVKFGIALLKKLVKDVTLSDDDIIYLRSIFGICLNAIADLTKDFIMGIHQLENNRSNTSKLIQLKLAFSVEQNVSLAKLAFEIEFPGDCKESNPIGFGVFKFCTENIHSVLTDSNVQVQAVGLQVLKSMTQRYTNKEDNSLTIFFIGVLIGDLFTIIQKILQKPITKESVAIVGECLRIMMLLQTVSKSSECQKGFMNLLLEAIVMVFSASEDGSSKEANDIRSTAVRLVSHLAQIPSSAVHLKEVLLSMPAVHRQQFQGMIRASVNQDLSTPQMKPMAPLLEIKLPGPNLAKRPIYLTTVPITSNDDSMEESEEDEDDWDAFQCFPASANAAGTDSKEQSVAEEPGLAENPSALEGSDEKDDSQEFTSSKPPGSVQEGNNAEHLESSGEHDLISDRSSDRNEAEVVQDFQTNIGATKPSDETYQEMEQELVPNLESEDRAAANHDNEIAPDVQQHNENIEGLVQKNSEGDEQVESLENKIEAPSTDDEQIKGEERSDEVNIVEKHEVEEDRQTDEEQHNIATENTVTETATESKKNEPRQGNSENLELPKSHIS</sequence>
<evidence type="ECO:0008006" key="5">
    <source>
        <dbReference type="Google" id="ProtNLM"/>
    </source>
</evidence>
<dbReference type="PANTHER" id="PTHR46975">
    <property type="entry name" value="PROTEIN SWEETIE"/>
    <property type="match status" value="1"/>
</dbReference>
<feature type="compositionally biased region" description="Polar residues" evidence="2">
    <location>
        <begin position="1091"/>
        <end position="1100"/>
    </location>
</feature>
<organism evidence="3 4">
    <name type="scientific">Acer saccharum</name>
    <name type="common">Sugar maple</name>
    <dbReference type="NCBI Taxonomy" id="4024"/>
    <lineage>
        <taxon>Eukaryota</taxon>
        <taxon>Viridiplantae</taxon>
        <taxon>Streptophyta</taxon>
        <taxon>Embryophyta</taxon>
        <taxon>Tracheophyta</taxon>
        <taxon>Spermatophyta</taxon>
        <taxon>Magnoliopsida</taxon>
        <taxon>eudicotyledons</taxon>
        <taxon>Gunneridae</taxon>
        <taxon>Pentapetalae</taxon>
        <taxon>rosids</taxon>
        <taxon>malvids</taxon>
        <taxon>Sapindales</taxon>
        <taxon>Sapindaceae</taxon>
        <taxon>Hippocastanoideae</taxon>
        <taxon>Acereae</taxon>
        <taxon>Acer</taxon>
    </lineage>
</organism>
<dbReference type="PANTHER" id="PTHR46975:SF2">
    <property type="entry name" value="PROTEIN SWEETIE"/>
    <property type="match status" value="1"/>
</dbReference>
<proteinExistence type="inferred from homology"/>
<dbReference type="InterPro" id="IPR016024">
    <property type="entry name" value="ARM-type_fold"/>
</dbReference>
<feature type="compositionally biased region" description="Basic and acidic residues" evidence="2">
    <location>
        <begin position="2100"/>
        <end position="2111"/>
    </location>
</feature>
<evidence type="ECO:0000313" key="3">
    <source>
        <dbReference type="EMBL" id="KAK0583914.1"/>
    </source>
</evidence>
<feature type="region of interest" description="Disordered" evidence="2">
    <location>
        <begin position="1091"/>
        <end position="1121"/>
    </location>
</feature>
<feature type="compositionally biased region" description="Basic and acidic residues" evidence="2">
    <location>
        <begin position="2044"/>
        <end position="2067"/>
    </location>
</feature>
<feature type="region of interest" description="Disordered" evidence="2">
    <location>
        <begin position="1994"/>
        <end position="2218"/>
    </location>
</feature>
<feature type="compositionally biased region" description="Basic and acidic residues" evidence="2">
    <location>
        <begin position="2152"/>
        <end position="2182"/>
    </location>
</feature>
<reference evidence="3" key="1">
    <citation type="journal article" date="2022" name="Plant J.">
        <title>Strategies of tolerance reflected in two North American maple genomes.</title>
        <authorList>
            <person name="McEvoy S.L."/>
            <person name="Sezen U.U."/>
            <person name="Trouern-Trend A."/>
            <person name="McMahon S.M."/>
            <person name="Schaberg P.G."/>
            <person name="Yang J."/>
            <person name="Wegrzyn J.L."/>
            <person name="Swenson N.G."/>
        </authorList>
    </citation>
    <scope>NUCLEOTIDE SEQUENCE</scope>
    <source>
        <strain evidence="3">NS2018</strain>
    </source>
</reference>
<evidence type="ECO:0000313" key="4">
    <source>
        <dbReference type="Proteomes" id="UP001168877"/>
    </source>
</evidence>
<keyword evidence="4" id="KW-1185">Reference proteome</keyword>
<comment type="caution">
    <text evidence="3">The sequence shown here is derived from an EMBL/GenBank/DDBJ whole genome shotgun (WGS) entry which is preliminary data.</text>
</comment>
<dbReference type="GO" id="GO:0005975">
    <property type="term" value="P:carbohydrate metabolic process"/>
    <property type="evidence" value="ECO:0007669"/>
    <property type="project" value="InterPro"/>
</dbReference>
<reference evidence="3" key="2">
    <citation type="submission" date="2023-06" db="EMBL/GenBank/DDBJ databases">
        <authorList>
            <person name="Swenson N.G."/>
            <person name="Wegrzyn J.L."/>
            <person name="Mcevoy S.L."/>
        </authorList>
    </citation>
    <scope>NUCLEOTIDE SEQUENCE</scope>
    <source>
        <strain evidence="3">NS2018</strain>
        <tissue evidence="3">Leaf</tissue>
    </source>
</reference>
<dbReference type="Gene3D" id="1.25.10.10">
    <property type="entry name" value="Leucine-rich Repeat Variant"/>
    <property type="match status" value="1"/>
</dbReference>